<dbReference type="EMBL" id="FWWT01000018">
    <property type="protein sequence ID" value="SMB91432.1"/>
    <property type="molecule type" value="Genomic_DNA"/>
</dbReference>
<dbReference type="Pfam" id="PF01012">
    <property type="entry name" value="ETF"/>
    <property type="match status" value="1"/>
</dbReference>
<dbReference type="STRING" id="656914.SAMN00017405_2301"/>
<feature type="domain" description="Electron transfer flavoprotein alpha/beta-subunit N-terminal" evidence="2">
    <location>
        <begin position="22"/>
        <end position="216"/>
    </location>
</feature>
<reference evidence="3 4" key="1">
    <citation type="submission" date="2017-04" db="EMBL/GenBank/DDBJ databases">
        <authorList>
            <person name="Afonso C.L."/>
            <person name="Miller P.J."/>
            <person name="Scott M.A."/>
            <person name="Spackman E."/>
            <person name="Goraichik I."/>
            <person name="Dimitrov K.M."/>
            <person name="Suarez D.L."/>
            <person name="Swayne D.E."/>
        </authorList>
    </citation>
    <scope>NUCLEOTIDE SEQUENCE [LARGE SCALE GENOMIC DNA]</scope>
    <source>
        <strain evidence="3 4">DSM 11270</strain>
    </source>
</reference>
<dbReference type="RefSeq" id="WP_084053337.1">
    <property type="nucleotide sequence ID" value="NZ_FWWT01000018.1"/>
</dbReference>
<dbReference type="PIRSF" id="PIRSF000090">
    <property type="entry name" value="Beta-ETF"/>
    <property type="match status" value="1"/>
</dbReference>
<evidence type="ECO:0000259" key="2">
    <source>
        <dbReference type="SMART" id="SM00893"/>
    </source>
</evidence>
<dbReference type="CDD" id="cd01714">
    <property type="entry name" value="ETF_beta"/>
    <property type="match status" value="1"/>
</dbReference>
<dbReference type="InterPro" id="IPR014729">
    <property type="entry name" value="Rossmann-like_a/b/a_fold"/>
</dbReference>
<dbReference type="InterPro" id="IPR012255">
    <property type="entry name" value="ETF_b"/>
</dbReference>
<dbReference type="InterPro" id="IPR014730">
    <property type="entry name" value="ETF_a/b_N"/>
</dbReference>
<keyword evidence="4" id="KW-1185">Reference proteome</keyword>
<sequence>MHYVVCVKQVPDTTEVKIDPKTNTLIREGVPSIMNPYDVHAVEAAIQLKEKYGGKVTVLSMGPPLAKEVLKKAIGLGADEAVLISDRAFAGADSLATSYALTKAIEKINEQEKIDLIICGKQAIDGDTAQVGPGIASRLNISQLTYVMEIKEISDNSISVFRKVKGGQELSKTKLPALLTVITDINDVRYSSLDNLIKAARFDYKTWTKDNLDADIEHLGLKGSATMVRNIFAPPQREKGEIIPGGEGNGEKAIATLLDKLIPLDIIPN</sequence>
<dbReference type="InterPro" id="IPR033948">
    <property type="entry name" value="ETF_beta_N"/>
</dbReference>
<evidence type="ECO:0000313" key="3">
    <source>
        <dbReference type="EMBL" id="SMB91432.1"/>
    </source>
</evidence>
<dbReference type="SUPFAM" id="SSF52402">
    <property type="entry name" value="Adenine nucleotide alpha hydrolases-like"/>
    <property type="match status" value="1"/>
</dbReference>
<dbReference type="Gene3D" id="3.40.50.620">
    <property type="entry name" value="HUPs"/>
    <property type="match status" value="1"/>
</dbReference>
<dbReference type="GO" id="GO:0009055">
    <property type="term" value="F:electron transfer activity"/>
    <property type="evidence" value="ECO:0007669"/>
    <property type="project" value="InterPro"/>
</dbReference>
<dbReference type="PANTHER" id="PTHR21294:SF17">
    <property type="entry name" value="PROTEIN FIXA"/>
    <property type="match status" value="1"/>
</dbReference>
<accession>A0A1W1VDH5</accession>
<dbReference type="SMART" id="SM00893">
    <property type="entry name" value="ETF"/>
    <property type="match status" value="1"/>
</dbReference>
<dbReference type="Proteomes" id="UP000192731">
    <property type="component" value="Unassembled WGS sequence"/>
</dbReference>
<name>A0A1W1VDH5_DESTI</name>
<evidence type="ECO:0000313" key="4">
    <source>
        <dbReference type="Proteomes" id="UP000192731"/>
    </source>
</evidence>
<evidence type="ECO:0000256" key="1">
    <source>
        <dbReference type="ARBA" id="ARBA00042002"/>
    </source>
</evidence>
<organism evidence="3 4">
    <name type="scientific">Desulfonispora thiosulfatigenes DSM 11270</name>
    <dbReference type="NCBI Taxonomy" id="656914"/>
    <lineage>
        <taxon>Bacteria</taxon>
        <taxon>Bacillati</taxon>
        <taxon>Bacillota</taxon>
        <taxon>Clostridia</taxon>
        <taxon>Eubacteriales</taxon>
        <taxon>Peptococcaceae</taxon>
        <taxon>Desulfonispora</taxon>
    </lineage>
</organism>
<protein>
    <recommendedName>
        <fullName evidence="1">Electron transfer flavoprotein small subunit</fullName>
    </recommendedName>
</protein>
<proteinExistence type="predicted"/>
<dbReference type="PANTHER" id="PTHR21294">
    <property type="entry name" value="ELECTRON TRANSFER FLAVOPROTEIN BETA-SUBUNIT"/>
    <property type="match status" value="1"/>
</dbReference>
<dbReference type="AlphaFoldDB" id="A0A1W1VDH5"/>
<gene>
    <name evidence="3" type="ORF">SAMN00017405_2301</name>
</gene>
<dbReference type="OrthoDB" id="9804960at2"/>